<evidence type="ECO:0000256" key="5">
    <source>
        <dbReference type="SAM" id="MobiDB-lite"/>
    </source>
</evidence>
<feature type="compositionally biased region" description="Low complexity" evidence="5">
    <location>
        <begin position="191"/>
        <end position="202"/>
    </location>
</feature>
<gene>
    <name evidence="7" type="primary">LOC34623102</name>
</gene>
<keyword evidence="4" id="KW-0067">ATP-binding</keyword>
<dbReference type="SUPFAM" id="SSF52540">
    <property type="entry name" value="P-loop containing nucleoside triphosphate hydrolases"/>
    <property type="match status" value="1"/>
</dbReference>
<dbReference type="PANTHER" id="PTHR45766">
    <property type="entry name" value="DNA ANNEALING HELICASE AND ENDONUCLEASE ZRANB3 FAMILY MEMBER"/>
    <property type="match status" value="1"/>
</dbReference>
<keyword evidence="1" id="KW-0547">Nucleotide-binding</keyword>
<reference evidence="7" key="1">
    <citation type="submission" date="2025-08" db="UniProtKB">
        <authorList>
            <consortium name="RefSeq"/>
        </authorList>
    </citation>
    <scope>IDENTIFICATION</scope>
</reference>
<evidence type="ECO:0000256" key="2">
    <source>
        <dbReference type="ARBA" id="ARBA00022801"/>
    </source>
</evidence>
<dbReference type="PANTHER" id="PTHR45766:SF3">
    <property type="entry name" value="DNA ANNEALING HELICASE AND ENDONUCLEASE ZRANB3"/>
    <property type="match status" value="1"/>
</dbReference>
<evidence type="ECO:0000313" key="7">
    <source>
        <dbReference type="RefSeq" id="XP_026191402.1"/>
    </source>
</evidence>
<keyword evidence="7" id="KW-0255">Endonuclease</keyword>
<protein>
    <submittedName>
        <fullName evidence="7">DNA annealing helicase and endonuclease ZRANB3</fullName>
    </submittedName>
</protein>
<keyword evidence="6" id="KW-1185">Reference proteome</keyword>
<evidence type="ECO:0000256" key="3">
    <source>
        <dbReference type="ARBA" id="ARBA00022806"/>
    </source>
</evidence>
<keyword evidence="3 7" id="KW-0347">Helicase</keyword>
<keyword evidence="7" id="KW-0540">Nuclease</keyword>
<dbReference type="GO" id="GO:0004386">
    <property type="term" value="F:helicase activity"/>
    <property type="evidence" value="ECO:0007669"/>
    <property type="project" value="UniProtKB-KW"/>
</dbReference>
<dbReference type="GO" id="GO:0006281">
    <property type="term" value="P:DNA repair"/>
    <property type="evidence" value="ECO:0007669"/>
    <property type="project" value="TreeGrafter"/>
</dbReference>
<sequence>MAWPHPHPRAEIFGQPCYGRAKALERLAPTVWGFFLQICIIRNGKTEISSQTRVVIISYDLLAKQERFQANYQCVICDESHYLKNHHAKRTQMLPDLCSYREFSDRYCLPVFNAFTKRLEDEGHQHEEELHLLLKHTVLIRRLKKDVLTELPPKLRSRIPIEISPKDLKEIRRKLAGCDVSTLVPKESDEAAGAGTTDAGAALSKDSVGSPTASNKPVVSRPRIGVVLFDGES</sequence>
<evidence type="ECO:0000256" key="1">
    <source>
        <dbReference type="ARBA" id="ARBA00022741"/>
    </source>
</evidence>
<dbReference type="RefSeq" id="XP_026191402.1">
    <property type="nucleotide sequence ID" value="XM_026335617.1"/>
</dbReference>
<dbReference type="Proteomes" id="UP000515125">
    <property type="component" value="Unplaced"/>
</dbReference>
<organism evidence="6 7">
    <name type="scientific">Cyclospora cayetanensis</name>
    <dbReference type="NCBI Taxonomy" id="88456"/>
    <lineage>
        <taxon>Eukaryota</taxon>
        <taxon>Sar</taxon>
        <taxon>Alveolata</taxon>
        <taxon>Apicomplexa</taxon>
        <taxon>Conoidasida</taxon>
        <taxon>Coccidia</taxon>
        <taxon>Eucoccidiorida</taxon>
        <taxon>Eimeriorina</taxon>
        <taxon>Eimeriidae</taxon>
        <taxon>Cyclospora</taxon>
    </lineage>
</organism>
<name>A0A6P6RVA5_9EIME</name>
<feature type="compositionally biased region" description="Polar residues" evidence="5">
    <location>
        <begin position="207"/>
        <end position="217"/>
    </location>
</feature>
<dbReference type="GO" id="GO:0016787">
    <property type="term" value="F:hydrolase activity"/>
    <property type="evidence" value="ECO:0007669"/>
    <property type="project" value="UniProtKB-KW"/>
</dbReference>
<accession>A0A6P6RVA5</accession>
<feature type="region of interest" description="Disordered" evidence="5">
    <location>
        <begin position="187"/>
        <end position="218"/>
    </location>
</feature>
<dbReference type="InterPro" id="IPR027417">
    <property type="entry name" value="P-loop_NTPase"/>
</dbReference>
<dbReference type="OrthoDB" id="2801544at2759"/>
<dbReference type="GO" id="GO:0043596">
    <property type="term" value="C:nuclear replication fork"/>
    <property type="evidence" value="ECO:0007669"/>
    <property type="project" value="TreeGrafter"/>
</dbReference>
<dbReference type="GO" id="GO:0031297">
    <property type="term" value="P:replication fork processing"/>
    <property type="evidence" value="ECO:0007669"/>
    <property type="project" value="TreeGrafter"/>
</dbReference>
<evidence type="ECO:0000256" key="4">
    <source>
        <dbReference type="ARBA" id="ARBA00022840"/>
    </source>
</evidence>
<keyword evidence="2" id="KW-0378">Hydrolase</keyword>
<dbReference type="GeneID" id="34623102"/>
<dbReference type="AlphaFoldDB" id="A0A6P6RVA5"/>
<evidence type="ECO:0000313" key="6">
    <source>
        <dbReference type="Proteomes" id="UP000515125"/>
    </source>
</evidence>
<dbReference type="InterPro" id="IPR038718">
    <property type="entry name" value="SNF2-like_sf"/>
</dbReference>
<dbReference type="GO" id="GO:0005524">
    <property type="term" value="F:ATP binding"/>
    <property type="evidence" value="ECO:0007669"/>
    <property type="project" value="UniProtKB-KW"/>
</dbReference>
<dbReference type="GO" id="GO:0004520">
    <property type="term" value="F:DNA endonuclease activity"/>
    <property type="evidence" value="ECO:0007669"/>
    <property type="project" value="TreeGrafter"/>
</dbReference>
<dbReference type="Gene3D" id="3.40.50.10810">
    <property type="entry name" value="Tandem AAA-ATPase domain"/>
    <property type="match status" value="1"/>
</dbReference>
<proteinExistence type="predicted"/>